<sequence length="608" mass="68391">MKKLDKLIIKAFIGPFVATFFITLFVLIMQFFWLWIDDFVGKGLDAGTILKFIWYQSAVLIPLALPLSVLLSSLMTFGNLGESFELVAIKSAGISLMRFMRPLFVVAGGIALGAFLFSNYAIPVANLKSRTLLADIVLAKPAFAIKEGVFFDGIDKFAIKIGKKEANDSIIRDVIVYQAGDNSLQDAFLIARDGVMKPSADKRFLDIVFKNGWRYEERGGKGDSTTDYIRLGFKEYKMQMDISSFKFSKSDDSANVNNERMYNMRQLDVAIDSISKFNGEIAKNFEATIYANFMILNYRDSITTGIKIPDSIFNFKANIDAYMGVKKDSTKAEKDSARVRAKRDSTRQKLKTDSLKRVARKDSLRLKRIADSTRRKAKRDSIKMGLKPLAPPPPQRDLNKDTLKKKKSDTAARGATSTKDTAKNKRDTSATKKDSLAKAAAKVKPVKKDPNSFTALLPDSARQQIQDRALTSLESFRNNLEMNGNNIVEQEKTLQKYKIEWHKKIALALACIVLFMIGAPLGSIIRKGGLGTPMIFAIIFFMVFYFVSTRGEKLAKEMEMSAFSGMWLSTFVLVPVGVFLIYKAMHDSNLFNKEFYTRIKRKVLKKLG</sequence>
<evidence type="ECO:0000256" key="6">
    <source>
        <dbReference type="SAM" id="MobiDB-lite"/>
    </source>
</evidence>
<dbReference type="PANTHER" id="PTHR33529">
    <property type="entry name" value="SLR0882 PROTEIN-RELATED"/>
    <property type="match status" value="1"/>
</dbReference>
<evidence type="ECO:0000256" key="7">
    <source>
        <dbReference type="SAM" id="Phobius"/>
    </source>
</evidence>
<dbReference type="PANTHER" id="PTHR33529:SF6">
    <property type="entry name" value="YJGP_YJGQ FAMILY PERMEASE"/>
    <property type="match status" value="1"/>
</dbReference>
<keyword evidence="3 7" id="KW-0812">Transmembrane</keyword>
<organism evidence="8 9">
    <name type="scientific">Niabella yanshanensis</name>
    <dbReference type="NCBI Taxonomy" id="577386"/>
    <lineage>
        <taxon>Bacteria</taxon>
        <taxon>Pseudomonadati</taxon>
        <taxon>Bacteroidota</taxon>
        <taxon>Chitinophagia</taxon>
        <taxon>Chitinophagales</taxon>
        <taxon>Chitinophagaceae</taxon>
        <taxon>Niabella</taxon>
    </lineage>
</organism>
<dbReference type="EMBL" id="CP139960">
    <property type="protein sequence ID" value="WQD40673.1"/>
    <property type="molecule type" value="Genomic_DNA"/>
</dbReference>
<evidence type="ECO:0000313" key="9">
    <source>
        <dbReference type="Proteomes" id="UP001325680"/>
    </source>
</evidence>
<feature type="transmembrane region" description="Helical" evidence="7">
    <location>
        <begin position="530"/>
        <end position="548"/>
    </location>
</feature>
<evidence type="ECO:0000256" key="3">
    <source>
        <dbReference type="ARBA" id="ARBA00022692"/>
    </source>
</evidence>
<keyword evidence="4 7" id="KW-1133">Transmembrane helix</keyword>
<dbReference type="Proteomes" id="UP001325680">
    <property type="component" value="Chromosome"/>
</dbReference>
<keyword evidence="5 7" id="KW-0472">Membrane</keyword>
<reference evidence="8 9" key="1">
    <citation type="submission" date="2023-12" db="EMBL/GenBank/DDBJ databases">
        <title>Genome sequencing and assembly of bacterial species from a model synthetic community.</title>
        <authorList>
            <person name="Hogle S.L."/>
        </authorList>
    </citation>
    <scope>NUCLEOTIDE SEQUENCE [LARGE SCALE GENOMIC DNA]</scope>
    <source>
        <strain evidence="8 9">HAMBI_3031</strain>
    </source>
</reference>
<evidence type="ECO:0000256" key="1">
    <source>
        <dbReference type="ARBA" id="ARBA00004651"/>
    </source>
</evidence>
<protein>
    <submittedName>
        <fullName evidence="8">LptF/LptG family permease</fullName>
    </submittedName>
</protein>
<dbReference type="InterPro" id="IPR005495">
    <property type="entry name" value="LptG/LptF_permease"/>
</dbReference>
<accession>A0ABZ0WDA7</accession>
<evidence type="ECO:0000256" key="4">
    <source>
        <dbReference type="ARBA" id="ARBA00022989"/>
    </source>
</evidence>
<keyword evidence="9" id="KW-1185">Reference proteome</keyword>
<dbReference type="Pfam" id="PF03739">
    <property type="entry name" value="LptF_LptG"/>
    <property type="match status" value="2"/>
</dbReference>
<keyword evidence="2" id="KW-1003">Cell membrane</keyword>
<feature type="compositionally biased region" description="Basic and acidic residues" evidence="6">
    <location>
        <begin position="420"/>
        <end position="436"/>
    </location>
</feature>
<proteinExistence type="predicted"/>
<gene>
    <name evidence="8" type="ORF">U0035_10990</name>
</gene>
<dbReference type="RefSeq" id="WP_114789844.1">
    <property type="nucleotide sequence ID" value="NZ_CP139960.1"/>
</dbReference>
<feature type="transmembrane region" description="Helical" evidence="7">
    <location>
        <begin position="99"/>
        <end position="122"/>
    </location>
</feature>
<feature type="compositionally biased region" description="Basic and acidic residues" evidence="6">
    <location>
        <begin position="330"/>
        <end position="382"/>
    </location>
</feature>
<feature type="transmembrane region" description="Helical" evidence="7">
    <location>
        <begin position="12"/>
        <end position="33"/>
    </location>
</feature>
<feature type="region of interest" description="Disordered" evidence="6">
    <location>
        <begin position="330"/>
        <end position="445"/>
    </location>
</feature>
<feature type="transmembrane region" description="Helical" evidence="7">
    <location>
        <begin position="560"/>
        <end position="582"/>
    </location>
</feature>
<feature type="transmembrane region" description="Helical" evidence="7">
    <location>
        <begin position="53"/>
        <end position="78"/>
    </location>
</feature>
<comment type="subcellular location">
    <subcellularLocation>
        <location evidence="1">Cell membrane</location>
        <topology evidence="1">Multi-pass membrane protein</topology>
    </subcellularLocation>
</comment>
<evidence type="ECO:0000256" key="2">
    <source>
        <dbReference type="ARBA" id="ARBA00022475"/>
    </source>
</evidence>
<evidence type="ECO:0000256" key="5">
    <source>
        <dbReference type="ARBA" id="ARBA00023136"/>
    </source>
</evidence>
<feature type="transmembrane region" description="Helical" evidence="7">
    <location>
        <begin position="505"/>
        <end position="523"/>
    </location>
</feature>
<evidence type="ECO:0000313" key="8">
    <source>
        <dbReference type="EMBL" id="WQD40673.1"/>
    </source>
</evidence>
<name>A0ABZ0WDA7_9BACT</name>